<evidence type="ECO:0000313" key="11">
    <source>
        <dbReference type="EMBL" id="OAY47764.1"/>
    </source>
</evidence>
<dbReference type="Pfam" id="PF04535">
    <property type="entry name" value="CASP_dom"/>
    <property type="match status" value="1"/>
</dbReference>
<keyword evidence="4 8" id="KW-1003">Cell membrane</keyword>
<feature type="transmembrane region" description="Helical" evidence="8">
    <location>
        <begin position="191"/>
        <end position="209"/>
    </location>
</feature>
<keyword evidence="12" id="KW-1185">Reference proteome</keyword>
<evidence type="ECO:0000259" key="10">
    <source>
        <dbReference type="Pfam" id="PF04535"/>
    </source>
</evidence>
<dbReference type="AlphaFoldDB" id="A0A2C9VRR3"/>
<keyword evidence="7 8" id="KW-0472">Membrane</keyword>
<comment type="subunit">
    <text evidence="3 8">Homodimer and heterodimers.</text>
</comment>
<proteinExistence type="inferred from homology"/>
<comment type="caution">
    <text evidence="11">The sequence shown here is derived from an EMBL/GenBank/DDBJ whole genome shotgun (WGS) entry which is preliminary data.</text>
</comment>
<evidence type="ECO:0000256" key="2">
    <source>
        <dbReference type="ARBA" id="ARBA00007651"/>
    </source>
</evidence>
<organism evidence="11 12">
    <name type="scientific">Manihot esculenta</name>
    <name type="common">Cassava</name>
    <name type="synonym">Jatropha manihot</name>
    <dbReference type="NCBI Taxonomy" id="3983"/>
    <lineage>
        <taxon>Eukaryota</taxon>
        <taxon>Viridiplantae</taxon>
        <taxon>Streptophyta</taxon>
        <taxon>Embryophyta</taxon>
        <taxon>Tracheophyta</taxon>
        <taxon>Spermatophyta</taxon>
        <taxon>Magnoliopsida</taxon>
        <taxon>eudicotyledons</taxon>
        <taxon>Gunneridae</taxon>
        <taxon>Pentapetalae</taxon>
        <taxon>rosids</taxon>
        <taxon>fabids</taxon>
        <taxon>Malpighiales</taxon>
        <taxon>Euphorbiaceae</taxon>
        <taxon>Crotonoideae</taxon>
        <taxon>Manihoteae</taxon>
        <taxon>Manihot</taxon>
    </lineage>
</organism>
<evidence type="ECO:0000256" key="6">
    <source>
        <dbReference type="ARBA" id="ARBA00022989"/>
    </source>
</evidence>
<gene>
    <name evidence="11" type="ORF">MANES_06G104300v8</name>
</gene>
<evidence type="ECO:0000256" key="4">
    <source>
        <dbReference type="ARBA" id="ARBA00022475"/>
    </source>
</evidence>
<keyword evidence="6 8" id="KW-1133">Transmembrane helix</keyword>
<evidence type="ECO:0000256" key="7">
    <source>
        <dbReference type="ARBA" id="ARBA00023136"/>
    </source>
</evidence>
<feature type="transmembrane region" description="Helical" evidence="8">
    <location>
        <begin position="308"/>
        <end position="332"/>
    </location>
</feature>
<dbReference type="PANTHER" id="PTHR33573">
    <property type="entry name" value="CASP-LIKE PROTEIN 4A4"/>
    <property type="match status" value="1"/>
</dbReference>
<feature type="transmembrane region" description="Helical" evidence="8">
    <location>
        <begin position="229"/>
        <end position="248"/>
    </location>
</feature>
<evidence type="ECO:0000256" key="1">
    <source>
        <dbReference type="ARBA" id="ARBA00004651"/>
    </source>
</evidence>
<reference evidence="12" key="1">
    <citation type="journal article" date="2016" name="Nat. Biotechnol.">
        <title>Sequencing wild and cultivated cassava and related species reveals extensive interspecific hybridization and genetic diversity.</title>
        <authorList>
            <person name="Bredeson J.V."/>
            <person name="Lyons J.B."/>
            <person name="Prochnik S.E."/>
            <person name="Wu G.A."/>
            <person name="Ha C.M."/>
            <person name="Edsinger-Gonzales E."/>
            <person name="Grimwood J."/>
            <person name="Schmutz J."/>
            <person name="Rabbi I.Y."/>
            <person name="Egesi C."/>
            <person name="Nauluvula P."/>
            <person name="Lebot V."/>
            <person name="Ndunguru J."/>
            <person name="Mkamilo G."/>
            <person name="Bart R.S."/>
            <person name="Setter T.L."/>
            <person name="Gleadow R.M."/>
            <person name="Kulakow P."/>
            <person name="Ferguson M.E."/>
            <person name="Rounsley S."/>
            <person name="Rokhsar D.S."/>
        </authorList>
    </citation>
    <scope>NUCLEOTIDE SEQUENCE [LARGE SCALE GENOMIC DNA]</scope>
    <source>
        <strain evidence="12">cv. AM560-2</strain>
    </source>
</reference>
<feature type="transmembrane region" description="Helical" evidence="8">
    <location>
        <begin position="269"/>
        <end position="288"/>
    </location>
</feature>
<evidence type="ECO:0000313" key="12">
    <source>
        <dbReference type="Proteomes" id="UP000091857"/>
    </source>
</evidence>
<evidence type="ECO:0000256" key="5">
    <source>
        <dbReference type="ARBA" id="ARBA00022692"/>
    </source>
</evidence>
<name>A0A2C9VRR3_MANES</name>
<evidence type="ECO:0000256" key="8">
    <source>
        <dbReference type="RuleBase" id="RU361233"/>
    </source>
</evidence>
<evidence type="ECO:0000256" key="9">
    <source>
        <dbReference type="SAM" id="MobiDB-lite"/>
    </source>
</evidence>
<evidence type="ECO:0000256" key="3">
    <source>
        <dbReference type="ARBA" id="ARBA00011489"/>
    </source>
</evidence>
<dbReference type="Proteomes" id="UP000091857">
    <property type="component" value="Chromosome 6"/>
</dbReference>
<accession>A0A2C9VRR3</accession>
<keyword evidence="5 8" id="KW-0812">Transmembrane</keyword>
<dbReference type="PANTHER" id="PTHR33573:SF50">
    <property type="entry name" value="CASP-LIKE PROTEIN 4A3"/>
    <property type="match status" value="1"/>
</dbReference>
<dbReference type="EMBL" id="CM004392">
    <property type="protein sequence ID" value="OAY47764.1"/>
    <property type="molecule type" value="Genomic_DNA"/>
</dbReference>
<comment type="subcellular location">
    <subcellularLocation>
        <location evidence="1 8">Cell membrane</location>
        <topology evidence="1 8">Multi-pass membrane protein</topology>
    </subcellularLocation>
</comment>
<feature type="compositionally biased region" description="Low complexity" evidence="9">
    <location>
        <begin position="66"/>
        <end position="81"/>
    </location>
</feature>
<feature type="domain" description="Casparian strip membrane protein" evidence="10">
    <location>
        <begin position="184"/>
        <end position="319"/>
    </location>
</feature>
<dbReference type="InterPro" id="IPR006702">
    <property type="entry name" value="CASP_dom"/>
</dbReference>
<comment type="similarity">
    <text evidence="2 8">Belongs to the Casparian strip membrane proteins (CASP) family.</text>
</comment>
<feature type="region of interest" description="Disordered" evidence="9">
    <location>
        <begin position="53"/>
        <end position="116"/>
    </location>
</feature>
<sequence>MTHVVMVPTINSNMKLKPPPSSASSFSCPPFTAQHKVYNLSIKFREIKIMETSSKPKIQIPNNMKQSSSDSQSHVDSPHSPLRLNSPLPSDQGDPHESPPFVSPMNSPGKSPPVDNSMAIVAVDKFTQCTPQPSPRPHENTAYPQASAMMFNRAMREEGPPVVGKVRPNGRSAVVDSWKSRREDTMKVAELGFRISEVVLCLISFSVMAADKTQGWSGDSYDRYREYRYCLSVNVIAFVYSGFQAYDLGYHLATGKHVIRHHLRYHFNFFMDQILAYLLISAASSAATRVDDWQSNWGKDEFTKMASASVAMAFLAFIAFAVSSLISGYNLYNNSSS</sequence>
<dbReference type="OrthoDB" id="672180at2759"/>
<dbReference type="STRING" id="3983.A0A2C9VRR3"/>
<protein>
    <recommendedName>
        <fullName evidence="8">CASP-like protein</fullName>
    </recommendedName>
</protein>
<dbReference type="GO" id="GO:0005886">
    <property type="term" value="C:plasma membrane"/>
    <property type="evidence" value="ECO:0007669"/>
    <property type="project" value="UniProtKB-SubCell"/>
</dbReference>
<feature type="compositionally biased region" description="Polar residues" evidence="9">
    <location>
        <begin position="53"/>
        <end position="65"/>
    </location>
</feature>
<dbReference type="Gramene" id="Manes.06G104300.1.v8.1">
    <property type="protein sequence ID" value="Manes.06G104300.1.v8.1.CDS"/>
    <property type="gene ID" value="Manes.06G104300.v8.1"/>
</dbReference>